<dbReference type="PROSITE" id="PS50181">
    <property type="entry name" value="FBOX"/>
    <property type="match status" value="1"/>
</dbReference>
<sequence>MDHCLAIDTLPAEVLSRIIRFLPPSTVYCRILRLSRRFSATVSSIPFIGDTPVVECSVTLDCCSIHGRTEFKKSPDRWLPVLDTSGTGQTLWAVARMDLSFWLSDIIGEGSDEWTVEQVVKGRLDIFRDGYAASYPQWAPSRHRVVITQVRIYGMRSLESVQTEDNVRRGVNYFMTWVSNRQIPSVHISEDGFSRILEGNVYPSVTQFDGSAFLETSGVPPKTSPYYMNIERSPCLFLLFLFELEKIVTTSRNREAGKFFAALKRIAKCHGFHLVASDCIVERERRRIKEGLGQSGL</sequence>
<dbReference type="EMBL" id="KQ965769">
    <property type="protein sequence ID" value="KXS14485.1"/>
    <property type="molecule type" value="Genomic_DNA"/>
</dbReference>
<reference evidence="2 3" key="1">
    <citation type="journal article" date="2015" name="Genome Biol. Evol.">
        <title>Phylogenomic analyses indicate that early fungi evolved digesting cell walls of algal ancestors of land plants.</title>
        <authorList>
            <person name="Chang Y."/>
            <person name="Wang S."/>
            <person name="Sekimoto S."/>
            <person name="Aerts A.L."/>
            <person name="Choi C."/>
            <person name="Clum A."/>
            <person name="LaButti K.M."/>
            <person name="Lindquist E.A."/>
            <person name="Yee Ngan C."/>
            <person name="Ohm R.A."/>
            <person name="Salamov A.A."/>
            <person name="Grigoriev I.V."/>
            <person name="Spatafora J.W."/>
            <person name="Berbee M.L."/>
        </authorList>
    </citation>
    <scope>NUCLEOTIDE SEQUENCE [LARGE SCALE GENOMIC DNA]</scope>
    <source>
        <strain evidence="2 3">JEL478</strain>
    </source>
</reference>
<accession>A0A139ADG5</accession>
<dbReference type="InterPro" id="IPR001810">
    <property type="entry name" value="F-box_dom"/>
</dbReference>
<evidence type="ECO:0000313" key="3">
    <source>
        <dbReference type="Proteomes" id="UP000070544"/>
    </source>
</evidence>
<protein>
    <recommendedName>
        <fullName evidence="1">F-box domain-containing protein</fullName>
    </recommendedName>
</protein>
<dbReference type="Pfam" id="PF00646">
    <property type="entry name" value="F-box"/>
    <property type="match status" value="1"/>
</dbReference>
<dbReference type="Proteomes" id="UP000070544">
    <property type="component" value="Unassembled WGS sequence"/>
</dbReference>
<name>A0A139ADG5_GONPJ</name>
<evidence type="ECO:0000259" key="1">
    <source>
        <dbReference type="PROSITE" id="PS50181"/>
    </source>
</evidence>
<dbReference type="AlphaFoldDB" id="A0A139ADG5"/>
<gene>
    <name evidence="2" type="ORF">M427DRAFT_57653</name>
</gene>
<feature type="domain" description="F-box" evidence="1">
    <location>
        <begin position="4"/>
        <end position="44"/>
    </location>
</feature>
<evidence type="ECO:0000313" key="2">
    <source>
        <dbReference type="EMBL" id="KXS14485.1"/>
    </source>
</evidence>
<proteinExistence type="predicted"/>
<keyword evidence="3" id="KW-1185">Reference proteome</keyword>
<dbReference type="CDD" id="cd09917">
    <property type="entry name" value="F-box_SF"/>
    <property type="match status" value="1"/>
</dbReference>
<organism evidence="2 3">
    <name type="scientific">Gonapodya prolifera (strain JEL478)</name>
    <name type="common">Monoblepharis prolifera</name>
    <dbReference type="NCBI Taxonomy" id="1344416"/>
    <lineage>
        <taxon>Eukaryota</taxon>
        <taxon>Fungi</taxon>
        <taxon>Fungi incertae sedis</taxon>
        <taxon>Chytridiomycota</taxon>
        <taxon>Chytridiomycota incertae sedis</taxon>
        <taxon>Monoblepharidomycetes</taxon>
        <taxon>Monoblepharidales</taxon>
        <taxon>Gonapodyaceae</taxon>
        <taxon>Gonapodya</taxon>
    </lineage>
</organism>